<keyword evidence="3" id="KW-1133">Transmembrane helix</keyword>
<dbReference type="FunFam" id="2.60.40.10:FF:000283">
    <property type="entry name" value="Immunoglobulin kappa constant"/>
    <property type="match status" value="1"/>
</dbReference>
<evidence type="ECO:0000256" key="2">
    <source>
        <dbReference type="ARBA" id="ARBA00023319"/>
    </source>
</evidence>
<evidence type="ECO:0000256" key="1">
    <source>
        <dbReference type="ARBA" id="ARBA00023157"/>
    </source>
</evidence>
<dbReference type="PROSITE" id="PS50835">
    <property type="entry name" value="IG_LIKE"/>
    <property type="match status" value="1"/>
</dbReference>
<keyword evidence="1" id="KW-1015">Disulfide bond</keyword>
<dbReference type="GeneTree" id="ENSGT01030000234920"/>
<dbReference type="Pfam" id="PF07654">
    <property type="entry name" value="C1-set"/>
    <property type="match status" value="1"/>
</dbReference>
<protein>
    <recommendedName>
        <fullName evidence="4">Ig-like domain-containing protein</fullName>
    </recommendedName>
</protein>
<keyword evidence="6" id="KW-1185">Reference proteome</keyword>
<dbReference type="OMA" id="VLMAMIK"/>
<dbReference type="InterPro" id="IPR036179">
    <property type="entry name" value="Ig-like_dom_sf"/>
</dbReference>
<dbReference type="STRING" id="8840.ENSAPLP00000007288"/>
<dbReference type="SUPFAM" id="SSF48726">
    <property type="entry name" value="Immunoglobulin"/>
    <property type="match status" value="1"/>
</dbReference>
<reference evidence="5 6" key="1">
    <citation type="submission" date="2017-10" db="EMBL/GenBank/DDBJ databases">
        <title>A new Pekin duck reference genome.</title>
        <authorList>
            <person name="Hou Z.-C."/>
            <person name="Zhou Z.-K."/>
            <person name="Zhu F."/>
            <person name="Hou S.-S."/>
        </authorList>
    </citation>
    <scope>NUCLEOTIDE SEQUENCE [LARGE SCALE GENOMIC DNA]</scope>
</reference>
<dbReference type="Ensembl" id="ENSAPLT00000007947.2">
    <property type="protein sequence ID" value="ENSAPLP00000007288.2"/>
    <property type="gene ID" value="ENSAPLG00000007669.2"/>
</dbReference>
<feature type="transmembrane region" description="Helical" evidence="3">
    <location>
        <begin position="134"/>
        <end position="155"/>
    </location>
</feature>
<accession>U3IJ66</accession>
<dbReference type="AlphaFoldDB" id="U3IJ66"/>
<keyword evidence="3" id="KW-0472">Membrane</keyword>
<evidence type="ECO:0000256" key="3">
    <source>
        <dbReference type="SAM" id="Phobius"/>
    </source>
</evidence>
<evidence type="ECO:0000313" key="6">
    <source>
        <dbReference type="Proteomes" id="UP000016666"/>
    </source>
</evidence>
<dbReference type="InterPro" id="IPR013783">
    <property type="entry name" value="Ig-like_fold"/>
</dbReference>
<keyword evidence="2" id="KW-0393">Immunoglobulin domain</keyword>
<evidence type="ECO:0000259" key="4">
    <source>
        <dbReference type="PROSITE" id="PS50835"/>
    </source>
</evidence>
<dbReference type="InterPro" id="IPR003597">
    <property type="entry name" value="Ig_C1-set"/>
</dbReference>
<dbReference type="InterPro" id="IPR007110">
    <property type="entry name" value="Ig-like_dom"/>
</dbReference>
<keyword evidence="3" id="KW-0812">Transmembrane</keyword>
<evidence type="ECO:0000313" key="5">
    <source>
        <dbReference type="Ensembl" id="ENSAPLP00000007288.2"/>
    </source>
</evidence>
<dbReference type="HOGENOM" id="CLU_077975_0_1_1"/>
<dbReference type="InterPro" id="IPR050380">
    <property type="entry name" value="Immune_Resp_Modulators"/>
</dbReference>
<reference evidence="5" key="2">
    <citation type="submission" date="2025-08" db="UniProtKB">
        <authorList>
            <consortium name="Ensembl"/>
        </authorList>
    </citation>
    <scope>IDENTIFICATION</scope>
</reference>
<dbReference type="PANTHER" id="PTHR23411">
    <property type="entry name" value="TAPASIN"/>
    <property type="match status" value="1"/>
</dbReference>
<name>U3IJ66_ANAPP</name>
<feature type="domain" description="Ig-like" evidence="4">
    <location>
        <begin position="12"/>
        <end position="105"/>
    </location>
</feature>
<dbReference type="SMART" id="SM00407">
    <property type="entry name" value="IGc1"/>
    <property type="match status" value="1"/>
</dbReference>
<dbReference type="Gene3D" id="2.60.40.10">
    <property type="entry name" value="Immunoglobulins"/>
    <property type="match status" value="1"/>
</dbReference>
<proteinExistence type="predicted"/>
<sequence>DLDTKNDVIKPPAVAIFSPSKQEIQEKSKATLVCLASGFYPDTLNLVWKVNGAERTEGVGTDETSTSYGDTYSLTSRLRISSQEWFNPLNRFECVNSYLIKATLDQSLLMMIIQYNNDIWFAESYMLHGNSLKLTYLILCGKAFLYAILVCTLMLTAKVGLCITSKVILFTSTSIRQNLLSGMECSPYTLQSYVLPCLKNHKC</sequence>
<dbReference type="Proteomes" id="UP000016666">
    <property type="component" value="Chromosome 1"/>
</dbReference>
<reference evidence="5" key="3">
    <citation type="submission" date="2025-09" db="UniProtKB">
        <authorList>
            <consortium name="Ensembl"/>
        </authorList>
    </citation>
    <scope>IDENTIFICATION</scope>
</reference>
<organism evidence="5 6">
    <name type="scientific">Anas platyrhynchos platyrhynchos</name>
    <name type="common">Northern mallard</name>
    <dbReference type="NCBI Taxonomy" id="8840"/>
    <lineage>
        <taxon>Eukaryota</taxon>
        <taxon>Metazoa</taxon>
        <taxon>Chordata</taxon>
        <taxon>Craniata</taxon>
        <taxon>Vertebrata</taxon>
        <taxon>Euteleostomi</taxon>
        <taxon>Archelosauria</taxon>
        <taxon>Archosauria</taxon>
        <taxon>Dinosauria</taxon>
        <taxon>Saurischia</taxon>
        <taxon>Theropoda</taxon>
        <taxon>Coelurosauria</taxon>
        <taxon>Aves</taxon>
        <taxon>Neognathae</taxon>
        <taxon>Galloanserae</taxon>
        <taxon>Anseriformes</taxon>
        <taxon>Anatidae</taxon>
        <taxon>Anatinae</taxon>
        <taxon>Anas</taxon>
    </lineage>
</organism>